<keyword evidence="2" id="KW-1185">Reference proteome</keyword>
<sequence>MDIWIFQASFRKNVKYALNNASLPSLTELQKVGQVLKAPEATVIAILFFDLGVSVFVCLRHTGATIKALTQRIVELEVRLTIHEAEVEERL</sequence>
<organism evidence="1 2">
    <name type="scientific">Daphnia magna</name>
    <dbReference type="NCBI Taxonomy" id="35525"/>
    <lineage>
        <taxon>Eukaryota</taxon>
        <taxon>Metazoa</taxon>
        <taxon>Ecdysozoa</taxon>
        <taxon>Arthropoda</taxon>
        <taxon>Crustacea</taxon>
        <taxon>Branchiopoda</taxon>
        <taxon>Diplostraca</taxon>
        <taxon>Cladocera</taxon>
        <taxon>Anomopoda</taxon>
        <taxon>Daphniidae</taxon>
        <taxon>Daphnia</taxon>
    </lineage>
</organism>
<name>A0A164NYC6_9CRUS</name>
<comment type="caution">
    <text evidence="1">The sequence shown here is derived from an EMBL/GenBank/DDBJ whole genome shotgun (WGS) entry which is preliminary data.</text>
</comment>
<gene>
    <name evidence="1" type="ORF">APZ42_030236</name>
</gene>
<evidence type="ECO:0000313" key="2">
    <source>
        <dbReference type="Proteomes" id="UP000076858"/>
    </source>
</evidence>
<proteinExistence type="predicted"/>
<dbReference type="Proteomes" id="UP000076858">
    <property type="component" value="Unassembled WGS sequence"/>
</dbReference>
<accession>A0A164NYC6</accession>
<dbReference type="AlphaFoldDB" id="A0A164NYC6"/>
<protein>
    <submittedName>
        <fullName evidence="1">Uncharacterized protein</fullName>
    </submittedName>
</protein>
<dbReference type="EMBL" id="LRGB01002786">
    <property type="protein sequence ID" value="KZS06348.1"/>
    <property type="molecule type" value="Genomic_DNA"/>
</dbReference>
<evidence type="ECO:0000313" key="1">
    <source>
        <dbReference type="EMBL" id="KZS06348.1"/>
    </source>
</evidence>
<reference evidence="1 2" key="1">
    <citation type="submission" date="2016-03" db="EMBL/GenBank/DDBJ databases">
        <title>EvidentialGene: Evidence-directed Construction of Genes on Genomes.</title>
        <authorList>
            <person name="Gilbert D.G."/>
            <person name="Choi J.-H."/>
            <person name="Mockaitis K."/>
            <person name="Colbourne J."/>
            <person name="Pfrender M."/>
        </authorList>
    </citation>
    <scope>NUCLEOTIDE SEQUENCE [LARGE SCALE GENOMIC DNA]</scope>
    <source>
        <strain evidence="1 2">Xinb3</strain>
        <tissue evidence="1">Complete organism</tissue>
    </source>
</reference>